<dbReference type="STRING" id="1216006.VA7868_04242"/>
<dbReference type="InterPro" id="IPR016181">
    <property type="entry name" value="Acyl_CoA_acyltransferase"/>
</dbReference>
<dbReference type="OrthoDB" id="1821130at2"/>
<dbReference type="InterPro" id="IPR050832">
    <property type="entry name" value="Bact_Acetyltransf"/>
</dbReference>
<proteinExistence type="predicted"/>
<dbReference type="Proteomes" id="UP000184608">
    <property type="component" value="Unassembled WGS sequence"/>
</dbReference>
<dbReference type="EMBL" id="FQXZ01000046">
    <property type="protein sequence ID" value="SHI73038.1"/>
    <property type="molecule type" value="Genomic_DNA"/>
</dbReference>
<evidence type="ECO:0000256" key="2">
    <source>
        <dbReference type="ARBA" id="ARBA00023315"/>
    </source>
</evidence>
<dbReference type="Gene3D" id="3.40.630.30">
    <property type="match status" value="1"/>
</dbReference>
<dbReference type="AlphaFoldDB" id="A0A1M6DJ56"/>
<dbReference type="CDD" id="cd04301">
    <property type="entry name" value="NAT_SF"/>
    <property type="match status" value="1"/>
</dbReference>
<dbReference type="PANTHER" id="PTHR43877:SF2">
    <property type="entry name" value="AMINOALKYLPHOSPHONATE N-ACETYLTRANSFERASE-RELATED"/>
    <property type="match status" value="1"/>
</dbReference>
<protein>
    <submittedName>
        <fullName evidence="4">Putative acetyltransferase</fullName>
    </submittedName>
</protein>
<keyword evidence="1 4" id="KW-0808">Transferase</keyword>
<sequence>MKAEFKPVNPDKDFSFCVAARRDAYLCSFGSEKGFETFLSGYQARMCERLTQPEWHYYHVWVDGEIAGQLEFRNVSPQPETGYVNLIYLRPAFRGAGLADELQQFICRTLSQAGCKQMMLSVSRTNQRALSFYKKSGWKYLRPNPKHPLTDFLLYVL</sequence>
<name>A0A1M6DJ56_9VIBR</name>
<organism evidence="4 5">
    <name type="scientific">Vibrio aerogenes CECT 7868</name>
    <dbReference type="NCBI Taxonomy" id="1216006"/>
    <lineage>
        <taxon>Bacteria</taxon>
        <taxon>Pseudomonadati</taxon>
        <taxon>Pseudomonadota</taxon>
        <taxon>Gammaproteobacteria</taxon>
        <taxon>Vibrionales</taxon>
        <taxon>Vibrionaceae</taxon>
        <taxon>Vibrio</taxon>
    </lineage>
</organism>
<dbReference type="GO" id="GO:0016747">
    <property type="term" value="F:acyltransferase activity, transferring groups other than amino-acyl groups"/>
    <property type="evidence" value="ECO:0007669"/>
    <property type="project" value="InterPro"/>
</dbReference>
<dbReference type="Pfam" id="PF00583">
    <property type="entry name" value="Acetyltransf_1"/>
    <property type="match status" value="1"/>
</dbReference>
<dbReference type="SUPFAM" id="SSF55729">
    <property type="entry name" value="Acyl-CoA N-acyltransferases (Nat)"/>
    <property type="match status" value="1"/>
</dbReference>
<keyword evidence="2" id="KW-0012">Acyltransferase</keyword>
<keyword evidence="5" id="KW-1185">Reference proteome</keyword>
<accession>A0A1M6DJ56</accession>
<evidence type="ECO:0000313" key="4">
    <source>
        <dbReference type="EMBL" id="SHI73038.1"/>
    </source>
</evidence>
<dbReference type="PROSITE" id="PS51186">
    <property type="entry name" value="GNAT"/>
    <property type="match status" value="1"/>
</dbReference>
<gene>
    <name evidence="4" type="ORF">VA7868_04242</name>
</gene>
<evidence type="ECO:0000259" key="3">
    <source>
        <dbReference type="PROSITE" id="PS51186"/>
    </source>
</evidence>
<evidence type="ECO:0000313" key="5">
    <source>
        <dbReference type="Proteomes" id="UP000184608"/>
    </source>
</evidence>
<reference evidence="4 5" key="1">
    <citation type="submission" date="2016-11" db="EMBL/GenBank/DDBJ databases">
        <authorList>
            <person name="Jaros S."/>
            <person name="Januszkiewicz K."/>
            <person name="Wedrychowicz H."/>
        </authorList>
    </citation>
    <scope>NUCLEOTIDE SEQUENCE [LARGE SCALE GENOMIC DNA]</scope>
    <source>
        <strain evidence="4 5">CECT 7868</strain>
    </source>
</reference>
<dbReference type="InterPro" id="IPR000182">
    <property type="entry name" value="GNAT_dom"/>
</dbReference>
<dbReference type="PANTHER" id="PTHR43877">
    <property type="entry name" value="AMINOALKYLPHOSPHONATE N-ACETYLTRANSFERASE-RELATED-RELATED"/>
    <property type="match status" value="1"/>
</dbReference>
<dbReference type="RefSeq" id="WP_073605832.1">
    <property type="nucleotide sequence ID" value="NZ_FQXZ01000046.1"/>
</dbReference>
<evidence type="ECO:0000256" key="1">
    <source>
        <dbReference type="ARBA" id="ARBA00022679"/>
    </source>
</evidence>
<feature type="domain" description="N-acetyltransferase" evidence="3">
    <location>
        <begin position="3"/>
        <end position="157"/>
    </location>
</feature>